<organism evidence="3">
    <name type="scientific">Zea mays</name>
    <name type="common">Maize</name>
    <dbReference type="NCBI Taxonomy" id="4577"/>
    <lineage>
        <taxon>Eukaryota</taxon>
        <taxon>Viridiplantae</taxon>
        <taxon>Streptophyta</taxon>
        <taxon>Embryophyta</taxon>
        <taxon>Tracheophyta</taxon>
        <taxon>Spermatophyta</taxon>
        <taxon>Magnoliopsida</taxon>
        <taxon>Liliopsida</taxon>
        <taxon>Poales</taxon>
        <taxon>Poaceae</taxon>
        <taxon>PACMAD clade</taxon>
        <taxon>Panicoideae</taxon>
        <taxon>Andropogonodae</taxon>
        <taxon>Andropogoneae</taxon>
        <taxon>Tripsacinae</taxon>
        <taxon>Zea</taxon>
    </lineage>
</organism>
<feature type="domain" description="DUF1618" evidence="2">
    <location>
        <begin position="214"/>
        <end position="353"/>
    </location>
</feature>
<accession>A0A8J8YGV3</accession>
<dbReference type="HOGENOM" id="CLU_028076_0_0_1"/>
<dbReference type="InterPro" id="IPR011676">
    <property type="entry name" value="DUF1618"/>
</dbReference>
<feature type="region of interest" description="Disordered" evidence="1">
    <location>
        <begin position="445"/>
        <end position="487"/>
    </location>
</feature>
<dbReference type="PANTHER" id="PTHR33086:SF58">
    <property type="entry name" value="DUF1618 DOMAIN-CONTAINING PROTEIN"/>
    <property type="match status" value="1"/>
</dbReference>
<dbReference type="Pfam" id="PF07762">
    <property type="entry name" value="DUF1618"/>
    <property type="match status" value="1"/>
</dbReference>
<evidence type="ECO:0000313" key="3">
    <source>
        <dbReference type="EMBL" id="PWZ39656.1"/>
    </source>
</evidence>
<evidence type="ECO:0000256" key="1">
    <source>
        <dbReference type="SAM" id="MobiDB-lite"/>
    </source>
</evidence>
<protein>
    <recommendedName>
        <fullName evidence="2">DUF1618 domain-containing protein</fullName>
    </recommendedName>
</protein>
<proteinExistence type="predicted"/>
<name>A0A8J8YGV3_MAIZE</name>
<dbReference type="AlphaFoldDB" id="A0A8J8YGV3"/>
<feature type="region of interest" description="Disordered" evidence="1">
    <location>
        <begin position="1"/>
        <end position="24"/>
    </location>
</feature>
<comment type="caution">
    <text evidence="3">The sequence shown here is derived from an EMBL/GenBank/DDBJ whole genome shotgun (WGS) entry which is preliminary data.</text>
</comment>
<gene>
    <name evidence="3" type="ORF">Zm00014a_018604</name>
</gene>
<dbReference type="Proteomes" id="UP000251960">
    <property type="component" value="Chromosome 2"/>
</dbReference>
<evidence type="ECO:0000259" key="2">
    <source>
        <dbReference type="Pfam" id="PF07762"/>
    </source>
</evidence>
<dbReference type="EMBL" id="NCVQ01000003">
    <property type="protein sequence ID" value="PWZ39656.1"/>
    <property type="molecule type" value="Genomic_DNA"/>
</dbReference>
<dbReference type="KEGG" id="zma:100382508"/>
<dbReference type="OMA" id="FMELRCW"/>
<sequence>MSEKDLTEFSRAGQEAEQEPESEPQRKWVALVSVVVFSKEDDRTQEIVLGTDVLLDLHDPPLASYLVLHPRLAPNSRRPDEPLSAYILAANNGSACILLQVVSGNRLDFFLCDTHSRTVDIVAPVSCHLRTDQDIDIRPHLSIGLVADPYERGHNVIFQLHPTTSLYHQSRLLVYPTARRRWFVLPIPIARQAAHMCNPFSENSALAHDGRLWWVALAYGVFFCDLFTPSCAWRPELRFLPLPADCQMDGYVAFEPRVRTLLHQRRCVRTSEGKLRFVEIRGLSYDDPPRDPANPTVWMWTLQDPEGPDPWTFEYEVPFAEIWDNETYADAGLPPGEVPHVALVDPNDHCVVYFLQGSKLFSLDVRKKQVIACKESLIDRDQVILFQSSRPVVDAWELPPPPPTFSGDDDDLLPEDVLSDREEKRQVNEYVQSWLDQVWLEWTRRDADTTDEGAPPPSDEPPDHSGVQQAGDEPEIQAPGTGSPGAL</sequence>
<dbReference type="OrthoDB" id="667586at2759"/>
<reference evidence="3" key="1">
    <citation type="journal article" date="2018" name="Nat. Genet.">
        <title>Extensive intraspecific gene order and gene structural variations between Mo17 and other maize genomes.</title>
        <authorList>
            <person name="Sun S."/>
            <person name="Zhou Y."/>
            <person name="Chen J."/>
            <person name="Shi J."/>
            <person name="Zhao H."/>
            <person name="Zhao H."/>
            <person name="Song W."/>
            <person name="Zhang M."/>
            <person name="Cui Y."/>
            <person name="Dong X."/>
            <person name="Liu H."/>
            <person name="Ma X."/>
            <person name="Jiao Y."/>
            <person name="Wang B."/>
            <person name="Wei X."/>
            <person name="Stein J.C."/>
            <person name="Glaubitz J.C."/>
            <person name="Lu F."/>
            <person name="Yu G."/>
            <person name="Liang C."/>
            <person name="Fengler K."/>
            <person name="Li B."/>
            <person name="Rafalski A."/>
            <person name="Schnable P.S."/>
            <person name="Ware D.H."/>
            <person name="Buckler E.S."/>
            <person name="Lai J."/>
        </authorList>
    </citation>
    <scope>NUCLEOTIDE SEQUENCE [LARGE SCALE GENOMIC DNA]</scope>
    <source>
        <tissue evidence="3">Seedling</tissue>
    </source>
</reference>
<dbReference type="PANTHER" id="PTHR33086">
    <property type="entry name" value="OS05G0468200 PROTEIN-RELATED"/>
    <property type="match status" value="1"/>
</dbReference>